<evidence type="ECO:0000259" key="3">
    <source>
        <dbReference type="Pfam" id="PF00884"/>
    </source>
</evidence>
<evidence type="ECO:0000313" key="5">
    <source>
        <dbReference type="Proteomes" id="UP001433268"/>
    </source>
</evidence>
<accession>A0ABR1UVJ1</accession>
<dbReference type="Pfam" id="PF00884">
    <property type="entry name" value="Sulfatase"/>
    <property type="match status" value="1"/>
</dbReference>
<comment type="similarity">
    <text evidence="1">Belongs to the sulfatase family.</text>
</comment>
<evidence type="ECO:0000313" key="4">
    <source>
        <dbReference type="EMBL" id="KAK8062938.1"/>
    </source>
</evidence>
<evidence type="ECO:0000256" key="2">
    <source>
        <dbReference type="SAM" id="MobiDB-lite"/>
    </source>
</evidence>
<dbReference type="InterPro" id="IPR000917">
    <property type="entry name" value="Sulfatase_N"/>
</dbReference>
<dbReference type="PANTHER" id="PTHR43108">
    <property type="entry name" value="N-ACETYLGLUCOSAMINE-6-SULFATASE FAMILY MEMBER"/>
    <property type="match status" value="1"/>
</dbReference>
<dbReference type="Proteomes" id="UP001433268">
    <property type="component" value="Unassembled WGS sequence"/>
</dbReference>
<proteinExistence type="inferred from homology"/>
<dbReference type="RefSeq" id="XP_066661537.1">
    <property type="nucleotide sequence ID" value="XM_066819349.1"/>
</dbReference>
<feature type="compositionally biased region" description="Basic residues" evidence="2">
    <location>
        <begin position="724"/>
        <end position="739"/>
    </location>
</feature>
<dbReference type="EMBL" id="JAQQWN010000010">
    <property type="protein sequence ID" value="KAK8062938.1"/>
    <property type="molecule type" value="Genomic_DNA"/>
</dbReference>
<protein>
    <submittedName>
        <fullName evidence="4">Arylsulfatase</fullName>
    </submittedName>
</protein>
<dbReference type="PANTHER" id="PTHR43108:SF8">
    <property type="entry name" value="SD21168P"/>
    <property type="match status" value="1"/>
</dbReference>
<reference evidence="4 5" key="1">
    <citation type="submission" date="2023-01" db="EMBL/GenBank/DDBJ databases">
        <title>Analysis of 21 Apiospora genomes using comparative genomics revels a genus with tremendous synthesis potential of carbohydrate active enzymes and secondary metabolites.</title>
        <authorList>
            <person name="Sorensen T."/>
        </authorList>
    </citation>
    <scope>NUCLEOTIDE SEQUENCE [LARGE SCALE GENOMIC DNA]</scope>
    <source>
        <strain evidence="4 5">CBS 114990</strain>
    </source>
</reference>
<feature type="region of interest" description="Disordered" evidence="2">
    <location>
        <begin position="722"/>
        <end position="745"/>
    </location>
</feature>
<dbReference type="InterPro" id="IPR017850">
    <property type="entry name" value="Alkaline_phosphatase_core_sf"/>
</dbReference>
<dbReference type="SUPFAM" id="SSF53649">
    <property type="entry name" value="Alkaline phosphatase-like"/>
    <property type="match status" value="1"/>
</dbReference>
<comment type="caution">
    <text evidence="4">The sequence shown here is derived from an EMBL/GenBank/DDBJ whole genome shotgun (WGS) entry which is preliminary data.</text>
</comment>
<dbReference type="GeneID" id="92052409"/>
<name>A0ABR1UVJ1_9PEZI</name>
<dbReference type="CDD" id="cd16147">
    <property type="entry name" value="G6S"/>
    <property type="match status" value="1"/>
</dbReference>
<evidence type="ECO:0000256" key="1">
    <source>
        <dbReference type="ARBA" id="ARBA00008779"/>
    </source>
</evidence>
<keyword evidence="5" id="KW-1185">Reference proteome</keyword>
<dbReference type="Gene3D" id="3.40.720.10">
    <property type="entry name" value="Alkaline Phosphatase, subunit A"/>
    <property type="match status" value="1"/>
</dbReference>
<gene>
    <name evidence="4" type="ORF">PG997_015035</name>
</gene>
<sequence length="745" mass="80691">MNATPPRQQMGSILAVNGQHHVVAVPLVANQSRSSYVSNKQRHPTCVRNFSAGPQLSPEGVDVGGCGAFLASIKFDGLGRVLASPFLVSIPPSAPNPSLGIFLVMRVSQSICGLSLACAASAAAGDATKPSIILIMSDDQDRRLGSTDYQSVLHREIYSQGVEFVNHFATTAQCCPSRASFLRGQAAHNTNVTNVHAPGGNYDKWHQAGLDEDYLPHWLKKAGYKAEYVGKFLNGYNVVNANITPKGWDHVDALLDPYTTYYNVPVMSQNGERPVYYKGFHSTDVVRTKALERLQSLVTQDQPYYLQIAPYAPHVQNDVHHTVPLARHMDLFPDAKAPRTPNYNPDDAHHRIGGWPGTLPLMNQTTMDTADGAFRARAQALQGLDEIIEDVIAMLDANGKLDNTYVIYTSDNGYHIGQHRLPGGKALFYGEDTNLPFGVRGPGVPKNMTSQIPGVHLDLVPTFLDIAGLPKEDWPTFLDGQSLLPQWKDPAGSAAGANAGDGNSKETLNVEFWGSCTIEAPNGAELGAPFVNTTYKTLRMLGDRQSWLFSVWCTGEMELYDTAADPYEVNNLAGAPEHEAALNRLNALLLVTKSCAEGTCRDPWSVFTPSNGTDEKIATMQQAMDSKYDAYFAAFPRVHFASCMQYQDIANEAPFYPASAGGPKGLGLGARRPTDNFVTTDAGVAIADAHFYGTPEQRHATLEQVYAQARNLTDAELAMPAAPKKGKGKGVRAVRRRRGGGAGGA</sequence>
<feature type="domain" description="Sulfatase N-terminal" evidence="3">
    <location>
        <begin position="130"/>
        <end position="468"/>
    </location>
</feature>
<organism evidence="4 5">
    <name type="scientific">Apiospora hydei</name>
    <dbReference type="NCBI Taxonomy" id="1337664"/>
    <lineage>
        <taxon>Eukaryota</taxon>
        <taxon>Fungi</taxon>
        <taxon>Dikarya</taxon>
        <taxon>Ascomycota</taxon>
        <taxon>Pezizomycotina</taxon>
        <taxon>Sordariomycetes</taxon>
        <taxon>Xylariomycetidae</taxon>
        <taxon>Amphisphaeriales</taxon>
        <taxon>Apiosporaceae</taxon>
        <taxon>Apiospora</taxon>
    </lineage>
</organism>